<dbReference type="Proteomes" id="UP000321749">
    <property type="component" value="Unassembled WGS sequence"/>
</dbReference>
<evidence type="ECO:0000313" key="9">
    <source>
        <dbReference type="EMBL" id="GEK79168.1"/>
    </source>
</evidence>
<reference evidence="9 10" key="1">
    <citation type="submission" date="2019-07" db="EMBL/GenBank/DDBJ databases">
        <title>Whole genome shotgun sequence of Agrococcus baldri NBRC 103055.</title>
        <authorList>
            <person name="Hosoyama A."/>
            <person name="Uohara A."/>
            <person name="Ohji S."/>
            <person name="Ichikawa N."/>
        </authorList>
    </citation>
    <scope>NUCLEOTIDE SEQUENCE [LARGE SCALE GENOMIC DNA]</scope>
    <source>
        <strain evidence="9 10">NBRC 103055</strain>
    </source>
</reference>
<name>A0AA87UQY1_9MICO</name>
<keyword evidence="6" id="KW-0119">Carbohydrate metabolism</keyword>
<comment type="caution">
    <text evidence="9">The sequence shown here is derived from an EMBL/GenBank/DDBJ whole genome shotgun (WGS) entry which is preliminary data.</text>
</comment>
<protein>
    <recommendedName>
        <fullName evidence="11">Four-carbon acid sugar kinase family protein</fullName>
    </recommendedName>
</protein>
<dbReference type="GO" id="GO:0016301">
    <property type="term" value="F:kinase activity"/>
    <property type="evidence" value="ECO:0007669"/>
    <property type="project" value="UniProtKB-KW"/>
</dbReference>
<evidence type="ECO:0000256" key="3">
    <source>
        <dbReference type="ARBA" id="ARBA00022741"/>
    </source>
</evidence>
<dbReference type="AlphaFoldDB" id="A0AA87UQY1"/>
<comment type="similarity">
    <text evidence="1">Belongs to the four-carbon acid sugar kinase family.</text>
</comment>
<dbReference type="Gene3D" id="3.40.980.20">
    <property type="entry name" value="Four-carbon acid sugar kinase, nucleotide binding domain"/>
    <property type="match status" value="1"/>
</dbReference>
<dbReference type="InterPro" id="IPR042213">
    <property type="entry name" value="NBD_C_sf"/>
</dbReference>
<accession>A0AA87UQY1</accession>
<proteinExistence type="inferred from homology"/>
<evidence type="ECO:0000259" key="7">
    <source>
        <dbReference type="Pfam" id="PF07005"/>
    </source>
</evidence>
<dbReference type="Gene3D" id="3.40.50.10840">
    <property type="entry name" value="Putative sugar-binding, N-terminal domain"/>
    <property type="match status" value="1"/>
</dbReference>
<dbReference type="Pfam" id="PF07005">
    <property type="entry name" value="SBD_N"/>
    <property type="match status" value="1"/>
</dbReference>
<evidence type="ECO:0000256" key="1">
    <source>
        <dbReference type="ARBA" id="ARBA00005715"/>
    </source>
</evidence>
<gene>
    <name evidence="9" type="ORF">ABA31_05190</name>
</gene>
<evidence type="ECO:0008006" key="11">
    <source>
        <dbReference type="Google" id="ProtNLM"/>
    </source>
</evidence>
<keyword evidence="4" id="KW-0418">Kinase</keyword>
<feature type="domain" description="Four-carbon acid sugar kinase nucleotide binding" evidence="8">
    <location>
        <begin position="255"/>
        <end position="411"/>
    </location>
</feature>
<feature type="domain" description="Four-carbon acid sugar kinase N-terminal" evidence="7">
    <location>
        <begin position="14"/>
        <end position="232"/>
    </location>
</feature>
<organism evidence="9 10">
    <name type="scientific">Agrococcus baldri</name>
    <dbReference type="NCBI Taxonomy" id="153730"/>
    <lineage>
        <taxon>Bacteria</taxon>
        <taxon>Bacillati</taxon>
        <taxon>Actinomycetota</taxon>
        <taxon>Actinomycetes</taxon>
        <taxon>Micrococcales</taxon>
        <taxon>Microbacteriaceae</taxon>
        <taxon>Agrococcus</taxon>
    </lineage>
</organism>
<keyword evidence="2" id="KW-0808">Transferase</keyword>
<evidence type="ECO:0000259" key="8">
    <source>
        <dbReference type="Pfam" id="PF17042"/>
    </source>
</evidence>
<dbReference type="InterPro" id="IPR037051">
    <property type="entry name" value="4-carb_acid_sugar_kinase_N_sf"/>
</dbReference>
<keyword evidence="10" id="KW-1185">Reference proteome</keyword>
<dbReference type="SUPFAM" id="SSF142764">
    <property type="entry name" value="YgbK-like"/>
    <property type="match status" value="1"/>
</dbReference>
<dbReference type="EMBL" id="BJUU01000002">
    <property type="protein sequence ID" value="GEK79168.1"/>
    <property type="molecule type" value="Genomic_DNA"/>
</dbReference>
<keyword evidence="5" id="KW-0067">ATP-binding</keyword>
<dbReference type="RefSeq" id="WP_146792541.1">
    <property type="nucleotide sequence ID" value="NZ_BJUU01000002.1"/>
</dbReference>
<evidence type="ECO:0000256" key="6">
    <source>
        <dbReference type="ARBA" id="ARBA00023277"/>
    </source>
</evidence>
<evidence type="ECO:0000313" key="10">
    <source>
        <dbReference type="Proteomes" id="UP000321749"/>
    </source>
</evidence>
<dbReference type="GO" id="GO:0005524">
    <property type="term" value="F:ATP binding"/>
    <property type="evidence" value="ECO:0007669"/>
    <property type="project" value="UniProtKB-KW"/>
</dbReference>
<sequence>MRQQFTVARAVPAGIAADDLTGATDSAVQFARDGWQARLTLAPTRDGGAAFGSVVAVVTDARAQSQEDARASTAEAVTGLREAGARRIFVKIDSTMRGSVLGQLRGALDAWSSEHPGAFAVVCPAYPAMGRTVEAGELLVHGAGVHTGPAGTDPVTPVTTSAFSELLPGSVALRLGAESAASNAAMLEAAGAGGRTVVVDAVADADLARLAEAVALLGPRAIPVGAAGLAAAMSHVWSAARASRTDDERSIRRIVVVVSSLHEVSRAQAEHLLQALPADRVRRLAPSLDDVLRPQAIAAWAQQQLDASPELPEVVVVASPLERPSQETGAPSTAERVAESLATITAQVFDRAEVDAVMLLGGEGARAVLGRLGTTSLLIRDAIREGIPLGVLEGGTADGAMVVTKAGGFGEITSVTGIVQELLHP</sequence>
<evidence type="ECO:0000256" key="4">
    <source>
        <dbReference type="ARBA" id="ARBA00022777"/>
    </source>
</evidence>
<dbReference type="InterPro" id="IPR031475">
    <property type="entry name" value="NBD_C"/>
</dbReference>
<dbReference type="InterPro" id="IPR010737">
    <property type="entry name" value="4-carb_acid_sugar_kinase_N"/>
</dbReference>
<evidence type="ECO:0000256" key="2">
    <source>
        <dbReference type="ARBA" id="ARBA00022679"/>
    </source>
</evidence>
<evidence type="ECO:0000256" key="5">
    <source>
        <dbReference type="ARBA" id="ARBA00022840"/>
    </source>
</evidence>
<dbReference type="Pfam" id="PF17042">
    <property type="entry name" value="NBD_C"/>
    <property type="match status" value="1"/>
</dbReference>
<keyword evidence="3" id="KW-0547">Nucleotide-binding</keyword>